<evidence type="ECO:0000313" key="2">
    <source>
        <dbReference type="Proteomes" id="UP000663870"/>
    </source>
</evidence>
<reference evidence="1" key="1">
    <citation type="submission" date="2021-02" db="EMBL/GenBank/DDBJ databases">
        <authorList>
            <person name="Nowell W R."/>
        </authorList>
    </citation>
    <scope>NUCLEOTIDE SEQUENCE</scope>
</reference>
<comment type="caution">
    <text evidence="1">The sequence shown here is derived from an EMBL/GenBank/DDBJ whole genome shotgun (WGS) entry which is preliminary data.</text>
</comment>
<dbReference type="AlphaFoldDB" id="A0A814ALE3"/>
<dbReference type="Proteomes" id="UP000663870">
    <property type="component" value="Unassembled WGS sequence"/>
</dbReference>
<gene>
    <name evidence="1" type="ORF">JXQ802_LOCUS9905</name>
</gene>
<keyword evidence="2" id="KW-1185">Reference proteome</keyword>
<name>A0A814ALE3_9BILA</name>
<proteinExistence type="predicted"/>
<sequence length="89" mass="9783">MDVLRRDKSTEALADILDELYVKDIKANGNLIYAGLLLSNMNSHSNIETHFSNNNPNLVIISIGINNPGRLITEAYALAESKLSKPTTL</sequence>
<dbReference type="EMBL" id="CAJNOL010000185">
    <property type="protein sequence ID" value="CAF0916592.1"/>
    <property type="molecule type" value="Genomic_DNA"/>
</dbReference>
<organism evidence="1 2">
    <name type="scientific">Rotaria sordida</name>
    <dbReference type="NCBI Taxonomy" id="392033"/>
    <lineage>
        <taxon>Eukaryota</taxon>
        <taxon>Metazoa</taxon>
        <taxon>Spiralia</taxon>
        <taxon>Gnathifera</taxon>
        <taxon>Rotifera</taxon>
        <taxon>Eurotatoria</taxon>
        <taxon>Bdelloidea</taxon>
        <taxon>Philodinida</taxon>
        <taxon>Philodinidae</taxon>
        <taxon>Rotaria</taxon>
    </lineage>
</organism>
<protein>
    <submittedName>
        <fullName evidence="1">Uncharacterized protein</fullName>
    </submittedName>
</protein>
<accession>A0A814ALE3</accession>
<evidence type="ECO:0000313" key="1">
    <source>
        <dbReference type="EMBL" id="CAF0916592.1"/>
    </source>
</evidence>